<reference evidence="2" key="1">
    <citation type="submission" date="2020-10" db="EMBL/GenBank/DDBJ databases">
        <title>Chromosome-scale genome assembly of the Allis shad, Alosa alosa.</title>
        <authorList>
            <person name="Margot Z."/>
            <person name="Christophe K."/>
            <person name="Cabau C."/>
            <person name="Louis A."/>
            <person name="Berthelot C."/>
            <person name="Parey E."/>
            <person name="Roest Crollius H."/>
            <person name="Montfort J."/>
            <person name="Robinson-Rechavi M."/>
            <person name="Bucao C."/>
            <person name="Bouchez O."/>
            <person name="Gislard M."/>
            <person name="Lluch J."/>
            <person name="Milhes M."/>
            <person name="Lampietro C."/>
            <person name="Lopez Roques C."/>
            <person name="Donnadieu C."/>
            <person name="Braasch I."/>
            <person name="Desvignes T."/>
            <person name="Postlethwait J."/>
            <person name="Bobe J."/>
            <person name="Guiguen Y."/>
        </authorList>
    </citation>
    <scope>NUCLEOTIDE SEQUENCE</scope>
    <source>
        <strain evidence="2">M-15738</strain>
        <tissue evidence="2">Blood</tissue>
    </source>
</reference>
<accession>A0AAV6G069</accession>
<comment type="caution">
    <text evidence="2">The sequence shown here is derived from an EMBL/GenBank/DDBJ whole genome shotgun (WGS) entry which is preliminary data.</text>
</comment>
<evidence type="ECO:0000313" key="2">
    <source>
        <dbReference type="EMBL" id="KAG5268503.1"/>
    </source>
</evidence>
<keyword evidence="3" id="KW-1185">Reference proteome</keyword>
<sequence length="112" mass="12245">MSILSPCQALSDRLQTWTSNLPVYSLTPTCDSDPFLTASLFYCPGYPDLPSGSSRLLSDLQPPPASDHQTSEPRRVTTLSPRRRSITGGHTHSAPWTGTPRRLGKPQSPENP</sequence>
<dbReference type="Proteomes" id="UP000823561">
    <property type="component" value="Chromosome 16"/>
</dbReference>
<proteinExistence type="predicted"/>
<name>A0AAV6G069_9TELE</name>
<evidence type="ECO:0000256" key="1">
    <source>
        <dbReference type="SAM" id="MobiDB-lite"/>
    </source>
</evidence>
<protein>
    <submittedName>
        <fullName evidence="2">Uncharacterized protein</fullName>
    </submittedName>
</protein>
<dbReference type="AlphaFoldDB" id="A0AAV6G069"/>
<feature type="region of interest" description="Disordered" evidence="1">
    <location>
        <begin position="52"/>
        <end position="112"/>
    </location>
</feature>
<evidence type="ECO:0000313" key="3">
    <source>
        <dbReference type="Proteomes" id="UP000823561"/>
    </source>
</evidence>
<organism evidence="2 3">
    <name type="scientific">Alosa alosa</name>
    <name type="common">allis shad</name>
    <dbReference type="NCBI Taxonomy" id="278164"/>
    <lineage>
        <taxon>Eukaryota</taxon>
        <taxon>Metazoa</taxon>
        <taxon>Chordata</taxon>
        <taxon>Craniata</taxon>
        <taxon>Vertebrata</taxon>
        <taxon>Euteleostomi</taxon>
        <taxon>Actinopterygii</taxon>
        <taxon>Neopterygii</taxon>
        <taxon>Teleostei</taxon>
        <taxon>Clupei</taxon>
        <taxon>Clupeiformes</taxon>
        <taxon>Clupeoidei</taxon>
        <taxon>Clupeidae</taxon>
        <taxon>Alosa</taxon>
    </lineage>
</organism>
<gene>
    <name evidence="2" type="ORF">AALO_G00213300</name>
</gene>
<dbReference type="EMBL" id="JADWDJ010000016">
    <property type="protein sequence ID" value="KAG5268503.1"/>
    <property type="molecule type" value="Genomic_DNA"/>
</dbReference>